<evidence type="ECO:0000313" key="3">
    <source>
        <dbReference type="Proteomes" id="UP001642409"/>
    </source>
</evidence>
<evidence type="ECO:0000313" key="1">
    <source>
        <dbReference type="EMBL" id="CAI9977738.1"/>
    </source>
</evidence>
<evidence type="ECO:0000313" key="2">
    <source>
        <dbReference type="EMBL" id="CAL6033568.1"/>
    </source>
</evidence>
<accession>A0AA86RMV0</accession>
<dbReference type="AlphaFoldDB" id="A0AA86RMV0"/>
<dbReference type="EMBL" id="CATOUU010001180">
    <property type="protein sequence ID" value="CAI9977738.1"/>
    <property type="molecule type" value="Genomic_DNA"/>
</dbReference>
<keyword evidence="3" id="KW-1185">Reference proteome</keyword>
<reference evidence="1" key="1">
    <citation type="submission" date="2023-06" db="EMBL/GenBank/DDBJ databases">
        <authorList>
            <person name="Kurt Z."/>
        </authorList>
    </citation>
    <scope>NUCLEOTIDE SEQUENCE</scope>
</reference>
<proteinExistence type="predicted"/>
<dbReference type="Proteomes" id="UP001642409">
    <property type="component" value="Unassembled WGS sequence"/>
</dbReference>
<comment type="caution">
    <text evidence="1">The sequence shown here is derived from an EMBL/GenBank/DDBJ whole genome shotgun (WGS) entry which is preliminary data.</text>
</comment>
<reference evidence="2 3" key="2">
    <citation type="submission" date="2024-07" db="EMBL/GenBank/DDBJ databases">
        <authorList>
            <person name="Akdeniz Z."/>
        </authorList>
    </citation>
    <scope>NUCLEOTIDE SEQUENCE [LARGE SCALE GENOMIC DNA]</scope>
</reference>
<name>A0AA86RMV0_9EUKA</name>
<organism evidence="1">
    <name type="scientific">Hexamita inflata</name>
    <dbReference type="NCBI Taxonomy" id="28002"/>
    <lineage>
        <taxon>Eukaryota</taxon>
        <taxon>Metamonada</taxon>
        <taxon>Diplomonadida</taxon>
        <taxon>Hexamitidae</taxon>
        <taxon>Hexamitinae</taxon>
        <taxon>Hexamita</taxon>
    </lineage>
</organism>
<sequence>MQFKSANANTQGLVSRTQHDCITRCRPADRVQVENRSNSHTNSAVIPPIKLLKLIQISVGSNSGGISRLNLIRPSQPADMVQITWRRWNSVQKYHMGLVVLPRVISVCGLVLAYCRRGVFVQKMSCLGHEMQISCPRNFISQVL</sequence>
<protein>
    <submittedName>
        <fullName evidence="2">Hypothetical_protein</fullName>
    </submittedName>
</protein>
<gene>
    <name evidence="2" type="ORF">HINF_LOCUS35028</name>
    <name evidence="1" type="ORF">HINF_LOCUS65383</name>
</gene>
<dbReference type="EMBL" id="CAXDID020000126">
    <property type="protein sequence ID" value="CAL6033568.1"/>
    <property type="molecule type" value="Genomic_DNA"/>
</dbReference>